<keyword evidence="1" id="KW-1133">Transmembrane helix</keyword>
<feature type="transmembrane region" description="Helical" evidence="1">
    <location>
        <begin position="12"/>
        <end position="33"/>
    </location>
</feature>
<evidence type="ECO:0000256" key="1">
    <source>
        <dbReference type="SAM" id="Phobius"/>
    </source>
</evidence>
<keyword evidence="1" id="KW-0472">Membrane</keyword>
<name>A0ABN2Z8L3_9MICC</name>
<proteinExistence type="predicted"/>
<feature type="transmembrane region" description="Helical" evidence="1">
    <location>
        <begin position="39"/>
        <end position="58"/>
    </location>
</feature>
<evidence type="ECO:0008006" key="4">
    <source>
        <dbReference type="Google" id="ProtNLM"/>
    </source>
</evidence>
<keyword evidence="1" id="KW-0812">Transmembrane</keyword>
<keyword evidence="3" id="KW-1185">Reference proteome</keyword>
<evidence type="ECO:0000313" key="2">
    <source>
        <dbReference type="EMBL" id="GAA2138477.1"/>
    </source>
</evidence>
<reference evidence="2 3" key="1">
    <citation type="journal article" date="2019" name="Int. J. Syst. Evol. Microbiol.">
        <title>The Global Catalogue of Microorganisms (GCM) 10K type strain sequencing project: providing services to taxonomists for standard genome sequencing and annotation.</title>
        <authorList>
            <consortium name="The Broad Institute Genomics Platform"/>
            <consortium name="The Broad Institute Genome Sequencing Center for Infectious Disease"/>
            <person name="Wu L."/>
            <person name="Ma J."/>
        </authorList>
    </citation>
    <scope>NUCLEOTIDE SEQUENCE [LARGE SCALE GENOMIC DNA]</scope>
    <source>
        <strain evidence="2 3">JCM 15921</strain>
    </source>
</reference>
<comment type="caution">
    <text evidence="2">The sequence shown here is derived from an EMBL/GenBank/DDBJ whole genome shotgun (WGS) entry which is preliminary data.</text>
</comment>
<gene>
    <name evidence="2" type="ORF">GCM10009825_24840</name>
</gene>
<organism evidence="2 3">
    <name type="scientific">Arthrobacter humicola</name>
    <dbReference type="NCBI Taxonomy" id="409291"/>
    <lineage>
        <taxon>Bacteria</taxon>
        <taxon>Bacillati</taxon>
        <taxon>Actinomycetota</taxon>
        <taxon>Actinomycetes</taxon>
        <taxon>Micrococcales</taxon>
        <taxon>Micrococcaceae</taxon>
        <taxon>Arthrobacter</taxon>
    </lineage>
</organism>
<protein>
    <recommendedName>
        <fullName evidence="4">MFS transporter</fullName>
    </recommendedName>
</protein>
<accession>A0ABN2Z8L3</accession>
<dbReference type="EMBL" id="BAAAQB010000035">
    <property type="protein sequence ID" value="GAA2138477.1"/>
    <property type="molecule type" value="Genomic_DNA"/>
</dbReference>
<dbReference type="Proteomes" id="UP001500102">
    <property type="component" value="Unassembled WGS sequence"/>
</dbReference>
<sequence>MASAARPATRALRLVGTVAMLGQIAASMVTGAWGTVYGTVPVTALVTAPAVLALVRVVPSVRPVPDPVASVIVTELPPVKGGVVF</sequence>
<evidence type="ECO:0000313" key="3">
    <source>
        <dbReference type="Proteomes" id="UP001500102"/>
    </source>
</evidence>